<dbReference type="PANTHER" id="PTHR45778">
    <property type="entry name" value="PURPLE ACID PHOSPHATASE-RELATED"/>
    <property type="match status" value="1"/>
</dbReference>
<keyword evidence="6" id="KW-0325">Glycoprotein</keyword>
<dbReference type="InterPro" id="IPR041792">
    <property type="entry name" value="MPP_PAP"/>
</dbReference>
<proteinExistence type="inferred from homology"/>
<dbReference type="AlphaFoldDB" id="A0A835Y980"/>
<evidence type="ECO:0000313" key="13">
    <source>
        <dbReference type="EMBL" id="KAG2498630.1"/>
    </source>
</evidence>
<dbReference type="InterPro" id="IPR004843">
    <property type="entry name" value="Calcineurin-like_PHP"/>
</dbReference>
<protein>
    <recommendedName>
        <fullName evidence="7">Purple acid phosphatase</fullName>
        <ecNumber evidence="7">3.1.3.2</ecNumber>
    </recommendedName>
</protein>
<dbReference type="SUPFAM" id="SSF56300">
    <property type="entry name" value="Metallo-dependent phosphatases"/>
    <property type="match status" value="1"/>
</dbReference>
<comment type="similarity">
    <text evidence="2 7">Belongs to the metallophosphoesterase superfamily. Purple acid phosphatase family.</text>
</comment>
<reference evidence="13" key="1">
    <citation type="journal article" date="2020" name="bioRxiv">
        <title>Comparative genomics of Chlamydomonas.</title>
        <authorList>
            <person name="Craig R.J."/>
            <person name="Hasan A.R."/>
            <person name="Ness R.W."/>
            <person name="Keightley P.D."/>
        </authorList>
    </citation>
    <scope>NUCLEOTIDE SEQUENCE</scope>
    <source>
        <strain evidence="13">CCAP 11/70</strain>
    </source>
</reference>
<evidence type="ECO:0000256" key="8">
    <source>
        <dbReference type="SAM" id="MobiDB-lite"/>
    </source>
</evidence>
<dbReference type="GO" id="GO:0046872">
    <property type="term" value="F:metal ion binding"/>
    <property type="evidence" value="ECO:0007669"/>
    <property type="project" value="InterPro"/>
</dbReference>
<feature type="compositionally biased region" description="Basic and acidic residues" evidence="8">
    <location>
        <begin position="735"/>
        <end position="744"/>
    </location>
</feature>
<dbReference type="EC" id="3.1.3.2" evidence="7"/>
<evidence type="ECO:0000256" key="4">
    <source>
        <dbReference type="ARBA" id="ARBA00022525"/>
    </source>
</evidence>
<dbReference type="OrthoDB" id="45007at2759"/>
<evidence type="ECO:0000256" key="1">
    <source>
        <dbReference type="ARBA" id="ARBA00004613"/>
    </source>
</evidence>
<dbReference type="EMBL" id="JAEHOE010000009">
    <property type="protein sequence ID" value="KAG2498630.1"/>
    <property type="molecule type" value="Genomic_DNA"/>
</dbReference>
<accession>A0A835Y980</accession>
<evidence type="ECO:0000256" key="3">
    <source>
        <dbReference type="ARBA" id="ARBA00011738"/>
    </source>
</evidence>
<evidence type="ECO:0000313" key="14">
    <source>
        <dbReference type="Proteomes" id="UP000612055"/>
    </source>
</evidence>
<keyword evidence="5 7" id="KW-0732">Signal</keyword>
<comment type="caution">
    <text evidence="13">The sequence shown here is derived from an EMBL/GenBank/DDBJ whole genome shotgun (WGS) entry which is preliminary data.</text>
</comment>
<evidence type="ECO:0000256" key="7">
    <source>
        <dbReference type="RuleBase" id="RU361203"/>
    </source>
</evidence>
<organism evidence="13 14">
    <name type="scientific">Edaphochlamys debaryana</name>
    <dbReference type="NCBI Taxonomy" id="47281"/>
    <lineage>
        <taxon>Eukaryota</taxon>
        <taxon>Viridiplantae</taxon>
        <taxon>Chlorophyta</taxon>
        <taxon>core chlorophytes</taxon>
        <taxon>Chlorophyceae</taxon>
        <taxon>CS clade</taxon>
        <taxon>Chlamydomonadales</taxon>
        <taxon>Chlamydomonadales incertae sedis</taxon>
        <taxon>Edaphochlamys</taxon>
    </lineage>
</organism>
<dbReference type="Pfam" id="PF00149">
    <property type="entry name" value="Metallophos"/>
    <property type="match status" value="1"/>
</dbReference>
<dbReference type="Gene3D" id="2.60.40.380">
    <property type="entry name" value="Purple acid phosphatase-like, N-terminal"/>
    <property type="match status" value="1"/>
</dbReference>
<feature type="compositionally biased region" description="Low complexity" evidence="8">
    <location>
        <begin position="723"/>
        <end position="733"/>
    </location>
</feature>
<feature type="domain" description="Purple acid phosphatase N-terminal" evidence="11">
    <location>
        <begin position="198"/>
        <end position="315"/>
    </location>
</feature>
<dbReference type="InterPro" id="IPR025733">
    <property type="entry name" value="PAPs_C"/>
</dbReference>
<dbReference type="SUPFAM" id="SSF49363">
    <property type="entry name" value="Purple acid phosphatase, N-terminal domain"/>
    <property type="match status" value="1"/>
</dbReference>
<feature type="region of interest" description="Disordered" evidence="8">
    <location>
        <begin position="36"/>
        <end position="65"/>
    </location>
</feature>
<comment type="subunit">
    <text evidence="3">Homodimer.</text>
</comment>
<dbReference type="InterPro" id="IPR008963">
    <property type="entry name" value="Purple_acid_Pase-like_N"/>
</dbReference>
<keyword evidence="14" id="KW-1185">Reference proteome</keyword>
<evidence type="ECO:0000259" key="10">
    <source>
        <dbReference type="Pfam" id="PF14008"/>
    </source>
</evidence>
<dbReference type="InterPro" id="IPR040974">
    <property type="entry name" value="Fn3_PAP"/>
</dbReference>
<feature type="domain" description="Calcineurin-like phosphoesterase" evidence="9">
    <location>
        <begin position="326"/>
        <end position="544"/>
    </location>
</feature>
<keyword evidence="7" id="KW-0378">Hydrolase</keyword>
<dbReference type="CDD" id="cd00839">
    <property type="entry name" value="MPP_PAPs"/>
    <property type="match status" value="1"/>
</dbReference>
<gene>
    <name evidence="13" type="ORF">HYH03_003377</name>
</gene>
<dbReference type="Pfam" id="PF16656">
    <property type="entry name" value="Pur_ac_phosph_N"/>
    <property type="match status" value="1"/>
</dbReference>
<evidence type="ECO:0000259" key="12">
    <source>
        <dbReference type="Pfam" id="PF17808"/>
    </source>
</evidence>
<dbReference type="InterPro" id="IPR029052">
    <property type="entry name" value="Metallo-depent_PP-like"/>
</dbReference>
<evidence type="ECO:0000259" key="9">
    <source>
        <dbReference type="Pfam" id="PF00149"/>
    </source>
</evidence>
<evidence type="ECO:0000259" key="11">
    <source>
        <dbReference type="Pfam" id="PF16656"/>
    </source>
</evidence>
<feature type="signal peptide" evidence="7">
    <location>
        <begin position="1"/>
        <end position="21"/>
    </location>
</feature>
<feature type="compositionally biased region" description="Polar residues" evidence="8">
    <location>
        <begin position="47"/>
        <end position="57"/>
    </location>
</feature>
<dbReference type="Gene3D" id="3.60.21.10">
    <property type="match status" value="1"/>
</dbReference>
<dbReference type="Proteomes" id="UP000612055">
    <property type="component" value="Unassembled WGS sequence"/>
</dbReference>
<dbReference type="GO" id="GO:0005576">
    <property type="term" value="C:extracellular region"/>
    <property type="evidence" value="ECO:0007669"/>
    <property type="project" value="UniProtKB-SubCell"/>
</dbReference>
<feature type="compositionally biased region" description="Low complexity" evidence="8">
    <location>
        <begin position="36"/>
        <end position="46"/>
    </location>
</feature>
<evidence type="ECO:0000256" key="5">
    <source>
        <dbReference type="ARBA" id="ARBA00022729"/>
    </source>
</evidence>
<name>A0A835Y980_9CHLO</name>
<feature type="chain" id="PRO_5033113091" description="Purple acid phosphatase" evidence="7">
    <location>
        <begin position="22"/>
        <end position="1078"/>
    </location>
</feature>
<dbReference type="InterPro" id="IPR015914">
    <property type="entry name" value="PAPs_N"/>
</dbReference>
<feature type="compositionally biased region" description="Basic and acidic residues" evidence="8">
    <location>
        <begin position="709"/>
        <end position="722"/>
    </location>
</feature>
<dbReference type="GO" id="GO:0003993">
    <property type="term" value="F:acid phosphatase activity"/>
    <property type="evidence" value="ECO:0007669"/>
    <property type="project" value="UniProtKB-EC"/>
</dbReference>
<keyword evidence="4" id="KW-0964">Secreted</keyword>
<dbReference type="Pfam" id="PF14008">
    <property type="entry name" value="Metallophos_C"/>
    <property type="match status" value="1"/>
</dbReference>
<evidence type="ECO:0000256" key="6">
    <source>
        <dbReference type="ARBA" id="ARBA00023180"/>
    </source>
</evidence>
<comment type="subcellular location">
    <subcellularLocation>
        <location evidence="1">Secreted</location>
    </subcellularLocation>
</comment>
<feature type="region of interest" description="Disordered" evidence="8">
    <location>
        <begin position="641"/>
        <end position="755"/>
    </location>
</feature>
<dbReference type="Pfam" id="PF17808">
    <property type="entry name" value="fn3_PAP"/>
    <property type="match status" value="1"/>
</dbReference>
<feature type="region of interest" description="Disordered" evidence="8">
    <location>
        <begin position="227"/>
        <end position="246"/>
    </location>
</feature>
<feature type="domain" description="Purple acid phosphatase Fn3-like" evidence="12">
    <location>
        <begin position="103"/>
        <end position="190"/>
    </location>
</feature>
<evidence type="ECO:0000256" key="2">
    <source>
        <dbReference type="ARBA" id="ARBA00008723"/>
    </source>
</evidence>
<feature type="compositionally biased region" description="Basic and acidic residues" evidence="8">
    <location>
        <begin position="644"/>
        <end position="701"/>
    </location>
</feature>
<sequence length="1078" mass="118780">MPRQLGLRAGSLALLVAVALAIPALSAIHPGRFRQQQARGQIRSQQPHYTYTPSTGPEPSVPDSLSVAGLHQPLERVAVRAVTQALDPKISIQPDRTELYDGRGEWFTVSWSGVEDPRFDDWVALIVSDQANTTQTAPVKWKFCAGDPSHLLNGTGKLSFRLISYRWVMAFVLMRNGFDRPVEVARSKGIWVMQPDQPLQIHLSLGATNKEMRVVWNTRDPIPSPQVRWGPSPVTYKGRGGDEGPAYPNTAAARTRRYERDDQCGGAAVGVGWIDAGFHHVAHMRGLAPATRYYYRVGDPASNWGGWSEERSFVTPPETGPHSTAHILAVADMGQAEVDGSLVGSEMVASLNTTSRMAKHLGGADPVGLLLHNGDLSYARGYGSQWDNFFHQIEPIASVLPYMVAPGNHERDWPNTADMFGVEDSGGECGVPYEHRFAMPQQGYDKQWYSFEYGPVYFIQYSTEHQFGPGTEQYKFIVQTLKSVDRRRTPWLVLGGHRPHYVASTNTMWPDGDQPVAQQLRDTYEDLMLQYQVDLTLHGHHHTYQRTCPLYRGECQQSKPDGTAGAPVHMIIGNAGAGMSFNLQDPPPAWLESLGLWWGYTRIKVTGTKLAVEVVADDDGRLLDSFELTKPPGWAEQFMAGREVASREAEAEAEREEAGSWEAAREVRGAEGEGSGKERGKSESEVRGKEAEGEGKSESEAAKSVMEGRGQETAREGRRGEAQRQGPGAGVAESGEEREREAGHARGQRAPPKLGPACMFLPAAYDERGLMVTNPMCMPNPTFTAGLASTVGKTGSTYAKIAIQAAKAAAACQTISTATPEGKAKCRADRANRCVVTPDGTACANEITNYILWSTQACPDAPATKFYMCVYLFKDECAKHPECEWSVDGWFQGITDPELRQRWYGLMGGEPTNACYPKSVLDVVYPDRKTWDASGFEAWVLQTTGNPANKTDWDAKRGTCAYAKMTYAQEMYKSSCNAINTIADPDCGCTYLNATDLPTMAKCSRQGCSVQFWDNEQYVNRGASSNPFVFACGTDNSYLYGQLSGYDMEKDRPYVLQQILCREQGVQTDEERCLGVKV</sequence>
<feature type="domain" description="Purple acid phosphatase C-terminal" evidence="10">
    <location>
        <begin position="566"/>
        <end position="625"/>
    </location>
</feature>
<comment type="catalytic activity">
    <reaction evidence="7">
        <text>a phosphate monoester + H2O = an alcohol + phosphate</text>
        <dbReference type="Rhea" id="RHEA:15017"/>
        <dbReference type="ChEBI" id="CHEBI:15377"/>
        <dbReference type="ChEBI" id="CHEBI:30879"/>
        <dbReference type="ChEBI" id="CHEBI:43474"/>
        <dbReference type="ChEBI" id="CHEBI:67140"/>
        <dbReference type="EC" id="3.1.3.2"/>
    </reaction>
</comment>
<dbReference type="PANTHER" id="PTHR45778:SF3">
    <property type="entry name" value="PURPLE ACID PHOSPHATASE"/>
    <property type="match status" value="1"/>
</dbReference>